<sequence>RPESPRHVTGDDFLLGNLKFIPKGEIDEVFGMQIPKELITNNIRNAPYYSAYLKIVEKHGKKIAAEEGGKKKAAFKADKSKKPTSSKQSKPTPAQKPKVSQKKSKPSLTKKESKGKVAKVHKGKSGFQLVDEEDQIEREPKPKPQGE</sequence>
<feature type="compositionally biased region" description="Basic and acidic residues" evidence="1">
    <location>
        <begin position="66"/>
        <end position="81"/>
    </location>
</feature>
<accession>A0A699UPH3</accession>
<feature type="compositionally biased region" description="Low complexity" evidence="1">
    <location>
        <begin position="83"/>
        <end position="98"/>
    </location>
</feature>
<feature type="region of interest" description="Disordered" evidence="1">
    <location>
        <begin position="66"/>
        <end position="147"/>
    </location>
</feature>
<feature type="non-terminal residue" evidence="2">
    <location>
        <position position="1"/>
    </location>
</feature>
<gene>
    <name evidence="2" type="ORF">Tci_893703</name>
</gene>
<dbReference type="EMBL" id="BKCJ011331835">
    <property type="protein sequence ID" value="GFD21734.1"/>
    <property type="molecule type" value="Genomic_DNA"/>
</dbReference>
<feature type="non-terminal residue" evidence="2">
    <location>
        <position position="147"/>
    </location>
</feature>
<dbReference type="AlphaFoldDB" id="A0A699UPH3"/>
<comment type="caution">
    <text evidence="2">The sequence shown here is derived from an EMBL/GenBank/DDBJ whole genome shotgun (WGS) entry which is preliminary data.</text>
</comment>
<proteinExistence type="predicted"/>
<reference evidence="2" key="1">
    <citation type="journal article" date="2019" name="Sci. Rep.">
        <title>Draft genome of Tanacetum cinerariifolium, the natural source of mosquito coil.</title>
        <authorList>
            <person name="Yamashiro T."/>
            <person name="Shiraishi A."/>
            <person name="Satake H."/>
            <person name="Nakayama K."/>
        </authorList>
    </citation>
    <scope>NUCLEOTIDE SEQUENCE</scope>
</reference>
<name>A0A699UPH3_TANCI</name>
<evidence type="ECO:0000256" key="1">
    <source>
        <dbReference type="SAM" id="MobiDB-lite"/>
    </source>
</evidence>
<organism evidence="2">
    <name type="scientific">Tanacetum cinerariifolium</name>
    <name type="common">Dalmatian daisy</name>
    <name type="synonym">Chrysanthemum cinerariifolium</name>
    <dbReference type="NCBI Taxonomy" id="118510"/>
    <lineage>
        <taxon>Eukaryota</taxon>
        <taxon>Viridiplantae</taxon>
        <taxon>Streptophyta</taxon>
        <taxon>Embryophyta</taxon>
        <taxon>Tracheophyta</taxon>
        <taxon>Spermatophyta</taxon>
        <taxon>Magnoliopsida</taxon>
        <taxon>eudicotyledons</taxon>
        <taxon>Gunneridae</taxon>
        <taxon>Pentapetalae</taxon>
        <taxon>asterids</taxon>
        <taxon>campanulids</taxon>
        <taxon>Asterales</taxon>
        <taxon>Asteraceae</taxon>
        <taxon>Asteroideae</taxon>
        <taxon>Anthemideae</taxon>
        <taxon>Anthemidinae</taxon>
        <taxon>Tanacetum</taxon>
    </lineage>
</organism>
<feature type="compositionally biased region" description="Basic and acidic residues" evidence="1">
    <location>
        <begin position="137"/>
        <end position="147"/>
    </location>
</feature>
<evidence type="ECO:0000313" key="2">
    <source>
        <dbReference type="EMBL" id="GFD21734.1"/>
    </source>
</evidence>
<protein>
    <submittedName>
        <fullName evidence="2">E-beta-farnesene synthase</fullName>
    </submittedName>
</protein>